<proteinExistence type="predicted"/>
<organism evidence="1 2">
    <name type="scientific">Gossypium arboreum</name>
    <name type="common">Tree cotton</name>
    <name type="synonym">Gossypium nanking</name>
    <dbReference type="NCBI Taxonomy" id="29729"/>
    <lineage>
        <taxon>Eukaryota</taxon>
        <taxon>Viridiplantae</taxon>
        <taxon>Streptophyta</taxon>
        <taxon>Embryophyta</taxon>
        <taxon>Tracheophyta</taxon>
        <taxon>Spermatophyta</taxon>
        <taxon>Magnoliopsida</taxon>
        <taxon>eudicotyledons</taxon>
        <taxon>Gunneridae</taxon>
        <taxon>Pentapetalae</taxon>
        <taxon>rosids</taxon>
        <taxon>malvids</taxon>
        <taxon>Malvales</taxon>
        <taxon>Malvaceae</taxon>
        <taxon>Malvoideae</taxon>
        <taxon>Gossypium</taxon>
    </lineage>
</organism>
<dbReference type="InterPro" id="IPR036691">
    <property type="entry name" value="Endo/exonu/phosph_ase_sf"/>
</dbReference>
<dbReference type="PANTHER" id="PTHR35218">
    <property type="entry name" value="RNASE H DOMAIN-CONTAINING PROTEIN"/>
    <property type="match status" value="1"/>
</dbReference>
<keyword evidence="2" id="KW-1185">Reference proteome</keyword>
<dbReference type="SUPFAM" id="SSF56219">
    <property type="entry name" value="DNase I-like"/>
    <property type="match status" value="1"/>
</dbReference>
<reference evidence="1 2" key="1">
    <citation type="submission" date="2023-03" db="EMBL/GenBank/DDBJ databases">
        <title>WGS of Gossypium arboreum.</title>
        <authorList>
            <person name="Yu D."/>
        </authorList>
    </citation>
    <scope>NUCLEOTIDE SEQUENCE [LARGE SCALE GENOMIC DNA]</scope>
    <source>
        <tissue evidence="1">Leaf</tissue>
    </source>
</reference>
<name>A0ABR0N2M1_GOSAR</name>
<protein>
    <recommendedName>
        <fullName evidence="3">Endonuclease/exonuclease/phosphatase domain-containing protein</fullName>
    </recommendedName>
</protein>
<dbReference type="Gene3D" id="3.60.10.10">
    <property type="entry name" value="Endonuclease/exonuclease/phosphatase"/>
    <property type="match status" value="1"/>
</dbReference>
<gene>
    <name evidence="1" type="ORF">PVK06_039349</name>
</gene>
<dbReference type="PANTHER" id="PTHR35218:SF9">
    <property type="entry name" value="ENDONUCLEASE_EXONUCLEASE_PHOSPHATASE DOMAIN-CONTAINING PROTEIN"/>
    <property type="match status" value="1"/>
</dbReference>
<comment type="caution">
    <text evidence="1">The sequence shown here is derived from an EMBL/GenBank/DDBJ whole genome shotgun (WGS) entry which is preliminary data.</text>
</comment>
<evidence type="ECO:0008006" key="3">
    <source>
        <dbReference type="Google" id="ProtNLM"/>
    </source>
</evidence>
<evidence type="ECO:0000313" key="1">
    <source>
        <dbReference type="EMBL" id="KAK5784811.1"/>
    </source>
</evidence>
<dbReference type="EMBL" id="JARKNE010000011">
    <property type="protein sequence ID" value="KAK5784811.1"/>
    <property type="molecule type" value="Genomic_DNA"/>
</dbReference>
<evidence type="ECO:0000313" key="2">
    <source>
        <dbReference type="Proteomes" id="UP001358586"/>
    </source>
</evidence>
<sequence length="130" mass="14912">MAGGLALFWNAEKIDVDVLDSSQQCIHTTMMINSVRKVFSFVYDRPSCAWKDCFWVELKVFAETIDSPRCFLGDFNERWGGSASSHDVTNRVVNFKDRWSSCDLLDVDTSGCRFTWVRKNGGRIILQEKT</sequence>
<dbReference type="Proteomes" id="UP001358586">
    <property type="component" value="Chromosome 11"/>
</dbReference>
<accession>A0ABR0N2M1</accession>